<sequence length="156" mass="17269">MKNETTGKVTGIDSKSEKQEVGKVLAKIGKAFSTLDASLAADCYTENADWTNAFGTTLKGRDEILCYLEKLLAQQQFKTGAFVSEPQATIRIIGNGVAVAKTYAEREGQYTQSGEPMEVRRNFSLKVLVKRNGKWKIISDMYMDARDDKTLNVESG</sequence>
<comment type="caution">
    <text evidence="2">The sequence shown here is derived from an EMBL/GenBank/DDBJ whole genome shotgun (WGS) entry which is preliminary data.</text>
</comment>
<dbReference type="AlphaFoldDB" id="A0A6M1T6B7"/>
<dbReference type="SUPFAM" id="SSF54427">
    <property type="entry name" value="NTF2-like"/>
    <property type="match status" value="1"/>
</dbReference>
<protein>
    <submittedName>
        <fullName evidence="2">SgcJ/EcaC family oxidoreductase</fullName>
    </submittedName>
</protein>
<dbReference type="NCBIfam" id="TIGR02246">
    <property type="entry name" value="SgcJ/EcaC family oxidoreductase"/>
    <property type="match status" value="1"/>
</dbReference>
<dbReference type="InterPro" id="IPR027843">
    <property type="entry name" value="DUF4440"/>
</dbReference>
<reference evidence="2 3" key="1">
    <citation type="submission" date="2020-02" db="EMBL/GenBank/DDBJ databases">
        <title>Aliifodinibius halophilus 2W32, complete genome.</title>
        <authorList>
            <person name="Li Y."/>
            <person name="Wu S."/>
        </authorList>
    </citation>
    <scope>NUCLEOTIDE SEQUENCE [LARGE SCALE GENOMIC DNA]</scope>
    <source>
        <strain evidence="2 3">2W32</strain>
    </source>
</reference>
<dbReference type="Gene3D" id="3.10.450.50">
    <property type="match status" value="1"/>
</dbReference>
<dbReference type="Pfam" id="PF14534">
    <property type="entry name" value="DUF4440"/>
    <property type="match status" value="1"/>
</dbReference>
<name>A0A6M1T6B7_9BACT</name>
<dbReference type="RefSeq" id="WP_165270608.1">
    <property type="nucleotide sequence ID" value="NZ_JAALLS010000022.1"/>
</dbReference>
<accession>A0A6M1T6B7</accession>
<evidence type="ECO:0000259" key="1">
    <source>
        <dbReference type="Pfam" id="PF14534"/>
    </source>
</evidence>
<feature type="domain" description="DUF4440" evidence="1">
    <location>
        <begin position="25"/>
        <end position="137"/>
    </location>
</feature>
<dbReference type="InterPro" id="IPR032710">
    <property type="entry name" value="NTF2-like_dom_sf"/>
</dbReference>
<organism evidence="2 3">
    <name type="scientific">Fodinibius halophilus</name>
    <dbReference type="NCBI Taxonomy" id="1736908"/>
    <lineage>
        <taxon>Bacteria</taxon>
        <taxon>Pseudomonadati</taxon>
        <taxon>Balneolota</taxon>
        <taxon>Balneolia</taxon>
        <taxon>Balneolales</taxon>
        <taxon>Balneolaceae</taxon>
        <taxon>Fodinibius</taxon>
    </lineage>
</organism>
<proteinExistence type="predicted"/>
<gene>
    <name evidence="2" type="ORF">G3569_14910</name>
</gene>
<keyword evidence="3" id="KW-1185">Reference proteome</keyword>
<dbReference type="EMBL" id="JAALLS010000022">
    <property type="protein sequence ID" value="NGP89647.1"/>
    <property type="molecule type" value="Genomic_DNA"/>
</dbReference>
<evidence type="ECO:0000313" key="2">
    <source>
        <dbReference type="EMBL" id="NGP89647.1"/>
    </source>
</evidence>
<dbReference type="InterPro" id="IPR011944">
    <property type="entry name" value="Steroid_delta5-4_isomerase"/>
</dbReference>
<evidence type="ECO:0000313" key="3">
    <source>
        <dbReference type="Proteomes" id="UP000479132"/>
    </source>
</evidence>
<dbReference type="Proteomes" id="UP000479132">
    <property type="component" value="Unassembled WGS sequence"/>
</dbReference>